<dbReference type="OrthoDB" id="5783753at2759"/>
<evidence type="ECO:0000313" key="3">
    <source>
        <dbReference type="Proteomes" id="UP000838878"/>
    </source>
</evidence>
<keyword evidence="1" id="KW-0175">Coiled coil</keyword>
<feature type="non-terminal residue" evidence="2">
    <location>
        <position position="186"/>
    </location>
</feature>
<sequence length="186" mass="21672">MNDSVGSTIEKIKLQEQDKEIKLKEKREYEVAIASLQRAIREAKFQTEKSKQEQESLLNKTDILRTQLMLEKIRRDAFSAQLHAMNNELEELKSKSNIDILKVWEQRSSYCKEIQSASDKYDIWGLLIKPVSSEPIIRTVKESDNNDQQLLVNQARLEAAIVRRNKAIAERDRLKAEPDNGEEFIR</sequence>
<evidence type="ECO:0000256" key="1">
    <source>
        <dbReference type="SAM" id="Coils"/>
    </source>
</evidence>
<protein>
    <submittedName>
        <fullName evidence="2">Uncharacterized protein</fullName>
    </submittedName>
</protein>
<dbReference type="EMBL" id="OV170234">
    <property type="protein sequence ID" value="CAH0719611.1"/>
    <property type="molecule type" value="Genomic_DNA"/>
</dbReference>
<accession>A0A8J9YAU1</accession>
<evidence type="ECO:0000313" key="2">
    <source>
        <dbReference type="EMBL" id="CAH0719611.1"/>
    </source>
</evidence>
<organism evidence="2 3">
    <name type="scientific">Brenthis ino</name>
    <name type="common">lesser marbled fritillary</name>
    <dbReference type="NCBI Taxonomy" id="405034"/>
    <lineage>
        <taxon>Eukaryota</taxon>
        <taxon>Metazoa</taxon>
        <taxon>Ecdysozoa</taxon>
        <taxon>Arthropoda</taxon>
        <taxon>Hexapoda</taxon>
        <taxon>Insecta</taxon>
        <taxon>Pterygota</taxon>
        <taxon>Neoptera</taxon>
        <taxon>Endopterygota</taxon>
        <taxon>Lepidoptera</taxon>
        <taxon>Glossata</taxon>
        <taxon>Ditrysia</taxon>
        <taxon>Papilionoidea</taxon>
        <taxon>Nymphalidae</taxon>
        <taxon>Heliconiinae</taxon>
        <taxon>Argynnini</taxon>
        <taxon>Brenthis</taxon>
    </lineage>
</organism>
<dbReference type="AlphaFoldDB" id="A0A8J9YAU1"/>
<name>A0A8J9YAU1_9NEOP</name>
<gene>
    <name evidence="2" type="ORF">BINO364_LOCUS5925</name>
</gene>
<proteinExistence type="predicted"/>
<feature type="coiled-coil region" evidence="1">
    <location>
        <begin position="26"/>
        <end position="95"/>
    </location>
</feature>
<keyword evidence="3" id="KW-1185">Reference proteome</keyword>
<reference evidence="2" key="1">
    <citation type="submission" date="2021-12" db="EMBL/GenBank/DDBJ databases">
        <authorList>
            <person name="Martin H S."/>
        </authorList>
    </citation>
    <scope>NUCLEOTIDE SEQUENCE</scope>
</reference>
<dbReference type="Proteomes" id="UP000838878">
    <property type="component" value="Chromosome 14"/>
</dbReference>